<evidence type="ECO:0000313" key="3">
    <source>
        <dbReference type="Proteomes" id="UP000001072"/>
    </source>
</evidence>
<keyword evidence="3" id="KW-1185">Reference proteome</keyword>
<evidence type="ECO:0000259" key="1">
    <source>
        <dbReference type="Pfam" id="PF05603"/>
    </source>
</evidence>
<organism evidence="3">
    <name type="scientific">Melampsora larici-populina (strain 98AG31 / pathotype 3-4-7)</name>
    <name type="common">Poplar leaf rust fungus</name>
    <dbReference type="NCBI Taxonomy" id="747676"/>
    <lineage>
        <taxon>Eukaryota</taxon>
        <taxon>Fungi</taxon>
        <taxon>Dikarya</taxon>
        <taxon>Basidiomycota</taxon>
        <taxon>Pucciniomycotina</taxon>
        <taxon>Pucciniomycetes</taxon>
        <taxon>Pucciniales</taxon>
        <taxon>Melampsoraceae</taxon>
        <taxon>Melampsora</taxon>
    </lineage>
</organism>
<dbReference type="STRING" id="747676.F4S3T5"/>
<dbReference type="GO" id="GO:0005634">
    <property type="term" value="C:nucleus"/>
    <property type="evidence" value="ECO:0007669"/>
    <property type="project" value="TreeGrafter"/>
</dbReference>
<dbReference type="RefSeq" id="XP_007416012.1">
    <property type="nucleotide sequence ID" value="XM_007415950.1"/>
</dbReference>
<evidence type="ECO:0000313" key="2">
    <source>
        <dbReference type="EMBL" id="EGG00741.1"/>
    </source>
</evidence>
<proteinExistence type="predicted"/>
<reference evidence="3" key="1">
    <citation type="journal article" date="2011" name="Proc. Natl. Acad. Sci. U.S.A.">
        <title>Obligate biotrophy features unraveled by the genomic analysis of rust fungi.</title>
        <authorList>
            <person name="Duplessis S."/>
            <person name="Cuomo C.A."/>
            <person name="Lin Y.-C."/>
            <person name="Aerts A."/>
            <person name="Tisserant E."/>
            <person name="Veneault-Fourrey C."/>
            <person name="Joly D.L."/>
            <person name="Hacquard S."/>
            <person name="Amselem J."/>
            <person name="Cantarel B.L."/>
            <person name="Chiu R."/>
            <person name="Coutinho P.M."/>
            <person name="Feau N."/>
            <person name="Field M."/>
            <person name="Frey P."/>
            <person name="Gelhaye E."/>
            <person name="Goldberg J."/>
            <person name="Grabherr M.G."/>
            <person name="Kodira C.D."/>
            <person name="Kohler A."/>
            <person name="Kuees U."/>
            <person name="Lindquist E.A."/>
            <person name="Lucas S.M."/>
            <person name="Mago R."/>
            <person name="Mauceli E."/>
            <person name="Morin E."/>
            <person name="Murat C."/>
            <person name="Pangilinan J.L."/>
            <person name="Park R."/>
            <person name="Pearson M."/>
            <person name="Quesneville H."/>
            <person name="Rouhier N."/>
            <person name="Sakthikumar S."/>
            <person name="Salamov A.A."/>
            <person name="Schmutz J."/>
            <person name="Selles B."/>
            <person name="Shapiro H."/>
            <person name="Tanguay P."/>
            <person name="Tuskan G.A."/>
            <person name="Henrissat B."/>
            <person name="Van de Peer Y."/>
            <person name="Rouze P."/>
            <person name="Ellis J.G."/>
            <person name="Dodds P.N."/>
            <person name="Schein J.E."/>
            <person name="Zhong S."/>
            <person name="Hamelin R.C."/>
            <person name="Grigoriev I.V."/>
            <person name="Szabo L.J."/>
            <person name="Martin F."/>
        </authorList>
    </citation>
    <scope>NUCLEOTIDE SEQUENCE [LARGE SCALE GENOMIC DNA]</scope>
    <source>
        <strain evidence="3">98AG31 / pathotype 3-4-7</strain>
    </source>
</reference>
<dbReference type="InterPro" id="IPR008493">
    <property type="entry name" value="Hikeshi-like_N"/>
</dbReference>
<dbReference type="OrthoDB" id="10248398at2759"/>
<dbReference type="GeneID" id="18924443"/>
<dbReference type="InParanoid" id="F4S3T5"/>
<name>F4S3T5_MELLP</name>
<dbReference type="FunCoup" id="F4S3T5">
    <property type="interactions" value="381"/>
</dbReference>
<dbReference type="GO" id="GO:0005829">
    <property type="term" value="C:cytosol"/>
    <property type="evidence" value="ECO:0007669"/>
    <property type="project" value="TreeGrafter"/>
</dbReference>
<protein>
    <recommendedName>
        <fullName evidence="1">Hikeshi-like N-terminal domain-containing protein</fullName>
    </recommendedName>
</protein>
<dbReference type="KEGG" id="mlr:MELLADRAFT_111625"/>
<gene>
    <name evidence="2" type="ORF">MELLADRAFT_111625</name>
</gene>
<dbReference type="Pfam" id="PF05603">
    <property type="entry name" value="Hikeshi-like_N"/>
    <property type="match status" value="1"/>
</dbReference>
<dbReference type="VEuPathDB" id="FungiDB:MELLADRAFT_111625"/>
<feature type="domain" description="Hikeshi-like N-terminal" evidence="1">
    <location>
        <begin position="16"/>
        <end position="140"/>
    </location>
</feature>
<accession>F4S3T5</accession>
<dbReference type="GO" id="GO:0006606">
    <property type="term" value="P:protein import into nucleus"/>
    <property type="evidence" value="ECO:0007669"/>
    <property type="project" value="TreeGrafter"/>
</dbReference>
<dbReference type="InterPro" id="IPR031318">
    <property type="entry name" value="OPI10"/>
</dbReference>
<sequence length="216" mass="24040">MDSTPIPTPPPMFACIIPSRPIQTQSTAIPPDKIIFEFEEASLINHLVVFLTGAIPFPEGYGASVHFLFPNQSEWKLLGMLSEEKPSAIFKLKGNQRSNFNHQLTSTSNSSIPQDHTKASLGFQILPLEQLQTECQSLPNQLIKLSSLSTSNGWIHQTGLNSDSIELIKSLGLSIFNYLASFSTTIPGINGQWINFVHLEKWWKTFQNQSSLVLKA</sequence>
<dbReference type="eggNOG" id="KOG4067">
    <property type="taxonomic scope" value="Eukaryota"/>
</dbReference>
<dbReference type="EMBL" id="GL883144">
    <property type="protein sequence ID" value="EGG00741.1"/>
    <property type="molecule type" value="Genomic_DNA"/>
</dbReference>
<dbReference type="PANTHER" id="PTHR12925">
    <property type="entry name" value="HIKESHI FAMILY MEMBER"/>
    <property type="match status" value="1"/>
</dbReference>
<dbReference type="HOGENOM" id="CLU_084839_0_0_1"/>
<dbReference type="GO" id="GO:0061608">
    <property type="term" value="F:nuclear import signal receptor activity"/>
    <property type="evidence" value="ECO:0007669"/>
    <property type="project" value="TreeGrafter"/>
</dbReference>
<dbReference type="Proteomes" id="UP000001072">
    <property type="component" value="Unassembled WGS sequence"/>
</dbReference>
<dbReference type="AlphaFoldDB" id="F4S3T5"/>
<dbReference type="PANTHER" id="PTHR12925:SF0">
    <property type="entry name" value="PROTEIN HIKESHI"/>
    <property type="match status" value="1"/>
</dbReference>